<reference evidence="1" key="1">
    <citation type="submission" date="2019-08" db="EMBL/GenBank/DDBJ databases">
        <authorList>
            <person name="Kucharzyk K."/>
            <person name="Murdoch R.W."/>
            <person name="Higgins S."/>
            <person name="Loffler F."/>
        </authorList>
    </citation>
    <scope>NUCLEOTIDE SEQUENCE</scope>
</reference>
<name>A0A645F5C7_9ZZZZ</name>
<proteinExistence type="predicted"/>
<protein>
    <submittedName>
        <fullName evidence="1">Uncharacterized protein</fullName>
    </submittedName>
</protein>
<dbReference type="EMBL" id="VSSQ01055582">
    <property type="protein sequence ID" value="MPN09471.1"/>
    <property type="molecule type" value="Genomic_DNA"/>
</dbReference>
<accession>A0A645F5C7</accession>
<sequence length="87" mass="9331">MQQFIDAGIADMSAAGIMVVIGNVQFRTEQMISVGNNAVLRIEYITALGGDFQIHSQTILMTDNQIGCGRNRQGDSLLISGGQRCAV</sequence>
<dbReference type="AlphaFoldDB" id="A0A645F5C7"/>
<gene>
    <name evidence="1" type="ORF">SDC9_156761</name>
</gene>
<evidence type="ECO:0000313" key="1">
    <source>
        <dbReference type="EMBL" id="MPN09471.1"/>
    </source>
</evidence>
<organism evidence="1">
    <name type="scientific">bioreactor metagenome</name>
    <dbReference type="NCBI Taxonomy" id="1076179"/>
    <lineage>
        <taxon>unclassified sequences</taxon>
        <taxon>metagenomes</taxon>
        <taxon>ecological metagenomes</taxon>
    </lineage>
</organism>
<comment type="caution">
    <text evidence="1">The sequence shown here is derived from an EMBL/GenBank/DDBJ whole genome shotgun (WGS) entry which is preliminary data.</text>
</comment>